<comment type="subcellular location">
    <subcellularLocation>
        <location evidence="1">Membrane</location>
        <topology evidence="1">Multi-pass membrane protein</topology>
    </subcellularLocation>
</comment>
<dbReference type="Pfam" id="PF03239">
    <property type="entry name" value="FTR1"/>
    <property type="match status" value="1"/>
</dbReference>
<keyword evidence="5 6" id="KW-0472">Membrane</keyword>
<evidence type="ECO:0000313" key="8">
    <source>
        <dbReference type="EMBL" id="MFD1178265.1"/>
    </source>
</evidence>
<comment type="similarity">
    <text evidence="2">Belongs to the oxidase-dependent Fe transporter (OFeT) (TC 9.A.10.1) family.</text>
</comment>
<feature type="transmembrane region" description="Helical" evidence="6">
    <location>
        <begin position="347"/>
        <end position="368"/>
    </location>
</feature>
<evidence type="ECO:0000256" key="2">
    <source>
        <dbReference type="ARBA" id="ARBA00008333"/>
    </source>
</evidence>
<feature type="signal peptide" evidence="7">
    <location>
        <begin position="1"/>
        <end position="34"/>
    </location>
</feature>
<name>A0ABW3S2P0_9BACL</name>
<organism evidence="8 9">
    <name type="scientific">Paenibacillus puldeungensis</name>
    <dbReference type="NCBI Taxonomy" id="696536"/>
    <lineage>
        <taxon>Bacteria</taxon>
        <taxon>Bacillati</taxon>
        <taxon>Bacillota</taxon>
        <taxon>Bacilli</taxon>
        <taxon>Bacillales</taxon>
        <taxon>Paenibacillaceae</taxon>
        <taxon>Paenibacillus</taxon>
    </lineage>
</organism>
<accession>A0ABW3S2P0</accession>
<gene>
    <name evidence="8" type="ORF">ACFQ3W_18475</name>
</gene>
<feature type="chain" id="PRO_5045300187" evidence="7">
    <location>
        <begin position="35"/>
        <end position="606"/>
    </location>
</feature>
<evidence type="ECO:0000256" key="5">
    <source>
        <dbReference type="ARBA" id="ARBA00023136"/>
    </source>
</evidence>
<feature type="transmembrane region" description="Helical" evidence="6">
    <location>
        <begin position="524"/>
        <end position="541"/>
    </location>
</feature>
<keyword evidence="3 6" id="KW-0812">Transmembrane</keyword>
<evidence type="ECO:0000256" key="6">
    <source>
        <dbReference type="SAM" id="Phobius"/>
    </source>
</evidence>
<dbReference type="PANTHER" id="PTHR31632:SF2">
    <property type="entry name" value="PLASMA MEMBRANE IRON PERMEASE"/>
    <property type="match status" value="1"/>
</dbReference>
<proteinExistence type="inferred from homology"/>
<dbReference type="EMBL" id="JBHTLM010000015">
    <property type="protein sequence ID" value="MFD1178265.1"/>
    <property type="molecule type" value="Genomic_DNA"/>
</dbReference>
<feature type="transmembrane region" description="Helical" evidence="6">
    <location>
        <begin position="576"/>
        <end position="592"/>
    </location>
</feature>
<evidence type="ECO:0000256" key="4">
    <source>
        <dbReference type="ARBA" id="ARBA00022989"/>
    </source>
</evidence>
<evidence type="ECO:0000256" key="3">
    <source>
        <dbReference type="ARBA" id="ARBA00022692"/>
    </source>
</evidence>
<protein>
    <submittedName>
        <fullName evidence="8">FTR1 family protein</fullName>
    </submittedName>
</protein>
<evidence type="ECO:0000256" key="7">
    <source>
        <dbReference type="SAM" id="SignalP"/>
    </source>
</evidence>
<comment type="caution">
    <text evidence="8">The sequence shown here is derived from an EMBL/GenBank/DDBJ whole genome shotgun (WGS) entry which is preliminary data.</text>
</comment>
<dbReference type="PANTHER" id="PTHR31632">
    <property type="entry name" value="IRON TRANSPORTER FTH1"/>
    <property type="match status" value="1"/>
</dbReference>
<feature type="transmembrane region" description="Helical" evidence="6">
    <location>
        <begin position="492"/>
        <end position="512"/>
    </location>
</feature>
<feature type="transmembrane region" description="Helical" evidence="6">
    <location>
        <begin position="380"/>
        <end position="402"/>
    </location>
</feature>
<evidence type="ECO:0000256" key="1">
    <source>
        <dbReference type="ARBA" id="ARBA00004141"/>
    </source>
</evidence>
<keyword evidence="7" id="KW-0732">Signal</keyword>
<reference evidence="9" key="1">
    <citation type="journal article" date="2019" name="Int. J. Syst. Evol. Microbiol.">
        <title>The Global Catalogue of Microorganisms (GCM) 10K type strain sequencing project: providing services to taxonomists for standard genome sequencing and annotation.</title>
        <authorList>
            <consortium name="The Broad Institute Genomics Platform"/>
            <consortium name="The Broad Institute Genome Sequencing Center for Infectious Disease"/>
            <person name="Wu L."/>
            <person name="Ma J."/>
        </authorList>
    </citation>
    <scope>NUCLEOTIDE SEQUENCE [LARGE SCALE GENOMIC DNA]</scope>
    <source>
        <strain evidence="9">CCUG 59189</strain>
    </source>
</reference>
<dbReference type="RefSeq" id="WP_379320709.1">
    <property type="nucleotide sequence ID" value="NZ_JBHTLM010000015.1"/>
</dbReference>
<keyword evidence="9" id="KW-1185">Reference proteome</keyword>
<evidence type="ECO:0000313" key="9">
    <source>
        <dbReference type="Proteomes" id="UP001597262"/>
    </source>
</evidence>
<keyword evidence="4 6" id="KW-1133">Transmembrane helix</keyword>
<sequence>MIHPVKKSTHRMLQGTVILLCCMLLLIGVSPAMAADEKNTSAGLDSLLPLVGGALVEAGAGGWEKASAELTEFENLWNKLEPAPSGETAEEIANTLKAAKEAVGAKDAEEAKEQLSSLAKQVNTFTEQSSEQSEASASGKDAAGQLLKMVNETLTPLNAGKLEEAKSRYKEILNQWGEMEGPIRGGHFGVYSDIETHMSLIRIALQAEPAKQKQAIDELNKLITLLQNYTEGKLDDASSGSAANEGKASLKDALALLREADEAAEEQNASQAADQMQAFIVMWPTVEGEVSVTSSSIYTATENRMSEAQSYLLSSPPDLAKARLIIGQMLSDLAPLANKQTYTAWDAALVLLREGLEAILVVAALLAFAKRAQQKSAQRYIWTGAGSGLLLSIVLAVLLTYTVSQAVSGGARELFEGIIGLLAVVMMLAVGHFLHSRSSIQAWNHYVAKQVGGALERGSMWSLFILSGLAILREGAETAVFYIGMAPSMEPMQLITGMLGAILALTVLGFLMIRFSVKLPIRPFMLTATVFIYYLVIRFLGESIHALQVAGALPAHTEGWLPTAGWIGAYPTWETFLPQCLLLLFVIWRLMATERRKTKPLATENM</sequence>
<dbReference type="Proteomes" id="UP001597262">
    <property type="component" value="Unassembled WGS sequence"/>
</dbReference>
<feature type="transmembrane region" description="Helical" evidence="6">
    <location>
        <begin position="414"/>
        <end position="434"/>
    </location>
</feature>
<dbReference type="InterPro" id="IPR004923">
    <property type="entry name" value="FTR1/Fip1/EfeU"/>
</dbReference>